<dbReference type="Proteomes" id="UP001629246">
    <property type="component" value="Unassembled WGS sequence"/>
</dbReference>
<name>A0ABW9A3T2_9BURK</name>
<comment type="similarity">
    <text evidence="2">Belongs to the auxin efflux carrier (TC 2.A.69) family.</text>
</comment>
<evidence type="ECO:0000256" key="8">
    <source>
        <dbReference type="SAM" id="Phobius"/>
    </source>
</evidence>
<keyword evidence="4" id="KW-1003">Cell membrane</keyword>
<evidence type="ECO:0000256" key="4">
    <source>
        <dbReference type="ARBA" id="ARBA00022475"/>
    </source>
</evidence>
<dbReference type="Gene3D" id="1.20.1530.20">
    <property type="match status" value="1"/>
</dbReference>
<dbReference type="InterPro" id="IPR038770">
    <property type="entry name" value="Na+/solute_symporter_sf"/>
</dbReference>
<dbReference type="InterPro" id="IPR004776">
    <property type="entry name" value="Mem_transp_PIN-like"/>
</dbReference>
<feature type="transmembrane region" description="Helical" evidence="8">
    <location>
        <begin position="6"/>
        <end position="22"/>
    </location>
</feature>
<feature type="transmembrane region" description="Helical" evidence="8">
    <location>
        <begin position="250"/>
        <end position="272"/>
    </location>
</feature>
<feature type="transmembrane region" description="Helical" evidence="8">
    <location>
        <begin position="193"/>
        <end position="213"/>
    </location>
</feature>
<feature type="transmembrane region" description="Helical" evidence="8">
    <location>
        <begin position="225"/>
        <end position="244"/>
    </location>
</feature>
<evidence type="ECO:0000313" key="10">
    <source>
        <dbReference type="Proteomes" id="UP001629246"/>
    </source>
</evidence>
<organism evidence="9 10">
    <name type="scientific">Herbaspirillum lusitanum</name>
    <dbReference type="NCBI Taxonomy" id="213312"/>
    <lineage>
        <taxon>Bacteria</taxon>
        <taxon>Pseudomonadati</taxon>
        <taxon>Pseudomonadota</taxon>
        <taxon>Betaproteobacteria</taxon>
        <taxon>Burkholderiales</taxon>
        <taxon>Oxalobacteraceae</taxon>
        <taxon>Herbaspirillum</taxon>
    </lineage>
</organism>
<dbReference type="EMBL" id="JAQQFM010000001">
    <property type="protein sequence ID" value="MFL9923032.1"/>
    <property type="molecule type" value="Genomic_DNA"/>
</dbReference>
<dbReference type="Pfam" id="PF03547">
    <property type="entry name" value="Mem_trans"/>
    <property type="match status" value="1"/>
</dbReference>
<reference evidence="9 10" key="1">
    <citation type="journal article" date="2024" name="Chem. Sci.">
        <title>Discovery of megapolipeptins by genome mining of a Burkholderiales bacteria collection.</title>
        <authorList>
            <person name="Paulo B.S."/>
            <person name="Recchia M.J.J."/>
            <person name="Lee S."/>
            <person name="Fergusson C.H."/>
            <person name="Romanowski S.B."/>
            <person name="Hernandez A."/>
            <person name="Krull N."/>
            <person name="Liu D.Y."/>
            <person name="Cavanagh H."/>
            <person name="Bos A."/>
            <person name="Gray C.A."/>
            <person name="Murphy B.T."/>
            <person name="Linington R.G."/>
            <person name="Eustaquio A.S."/>
        </authorList>
    </citation>
    <scope>NUCLEOTIDE SEQUENCE [LARGE SCALE GENOMIC DNA]</scope>
    <source>
        <strain evidence="9 10">RL21-008-BIB-A</strain>
    </source>
</reference>
<dbReference type="RefSeq" id="WP_408154266.1">
    <property type="nucleotide sequence ID" value="NZ_JAQQFM010000001.1"/>
</dbReference>
<dbReference type="PANTHER" id="PTHR36838:SF3">
    <property type="entry name" value="TRANSPORTER AUXIN EFFLUX CARRIER EC FAMILY"/>
    <property type="match status" value="1"/>
</dbReference>
<proteinExistence type="inferred from homology"/>
<evidence type="ECO:0000256" key="3">
    <source>
        <dbReference type="ARBA" id="ARBA00022448"/>
    </source>
</evidence>
<feature type="transmembrane region" description="Helical" evidence="8">
    <location>
        <begin position="64"/>
        <end position="87"/>
    </location>
</feature>
<evidence type="ECO:0000256" key="2">
    <source>
        <dbReference type="ARBA" id="ARBA00010145"/>
    </source>
</evidence>
<protein>
    <submittedName>
        <fullName evidence="9">AEC family transporter</fullName>
    </submittedName>
</protein>
<feature type="transmembrane region" description="Helical" evidence="8">
    <location>
        <begin position="284"/>
        <end position="305"/>
    </location>
</feature>
<sequence>MNALTNIVPVFAIIFGGWLAARTRYVSESVEKGLTEYVFSIAVPALIFNALTRPDVQGELVPSFWAAYFGGAAIAWIVCGLTARYLLRQPRQHAAMLGFSTSQSNTVFVGVPLILHTFGDAGALPLFMLLALHMPLMMGAATFVLEAQNGTSPGDSMKGVARSLFKNPMFLALILGALTRFSGLTFPGMPRDIVGALGATASTCALFALGTSIQRLGLSGQWRSTSLITVGKLLIHPLAVWLLATRVFSMPPVFAGVATLFAAMPVGINSYLIAMRYKANEGSIALGVAISTLISVLTTTMWLAVLEHAGD</sequence>
<keyword evidence="3" id="KW-0813">Transport</keyword>
<dbReference type="PANTHER" id="PTHR36838">
    <property type="entry name" value="AUXIN EFFLUX CARRIER FAMILY PROTEIN"/>
    <property type="match status" value="1"/>
</dbReference>
<evidence type="ECO:0000313" key="9">
    <source>
        <dbReference type="EMBL" id="MFL9923032.1"/>
    </source>
</evidence>
<evidence type="ECO:0000256" key="7">
    <source>
        <dbReference type="ARBA" id="ARBA00023136"/>
    </source>
</evidence>
<accession>A0ABW9A3T2</accession>
<keyword evidence="10" id="KW-1185">Reference proteome</keyword>
<comment type="caution">
    <text evidence="9">The sequence shown here is derived from an EMBL/GenBank/DDBJ whole genome shotgun (WGS) entry which is preliminary data.</text>
</comment>
<evidence type="ECO:0000256" key="1">
    <source>
        <dbReference type="ARBA" id="ARBA00004651"/>
    </source>
</evidence>
<keyword evidence="5 8" id="KW-0812">Transmembrane</keyword>
<comment type="subcellular location">
    <subcellularLocation>
        <location evidence="1">Cell membrane</location>
        <topology evidence="1">Multi-pass membrane protein</topology>
    </subcellularLocation>
</comment>
<evidence type="ECO:0000256" key="5">
    <source>
        <dbReference type="ARBA" id="ARBA00022692"/>
    </source>
</evidence>
<keyword evidence="7 8" id="KW-0472">Membrane</keyword>
<gene>
    <name evidence="9" type="ORF">PQR62_02055</name>
</gene>
<keyword evidence="6 8" id="KW-1133">Transmembrane helix</keyword>
<feature type="transmembrane region" description="Helical" evidence="8">
    <location>
        <begin position="34"/>
        <end position="52"/>
    </location>
</feature>
<evidence type="ECO:0000256" key="6">
    <source>
        <dbReference type="ARBA" id="ARBA00022989"/>
    </source>
</evidence>